<evidence type="ECO:0000256" key="4">
    <source>
        <dbReference type="ARBA" id="ARBA00022554"/>
    </source>
</evidence>
<keyword evidence="6" id="KW-0472">Membrane</keyword>
<dbReference type="SUPFAM" id="SSF64268">
    <property type="entry name" value="PX domain"/>
    <property type="match status" value="1"/>
</dbReference>
<evidence type="ECO:0000256" key="2">
    <source>
        <dbReference type="ARBA" id="ARBA00004177"/>
    </source>
</evidence>
<name>A0A5C3LLN2_9AGAR</name>
<evidence type="ECO:0000313" key="13">
    <source>
        <dbReference type="Proteomes" id="UP000308652"/>
    </source>
</evidence>
<evidence type="ECO:0000259" key="11">
    <source>
        <dbReference type="PROSITE" id="PS50195"/>
    </source>
</evidence>
<sequence>MASNKHPENYGGPYKTAPPPRLDLEHTTHPFANSNAKLEIIPSSDRKVIDDEHTPASEVASLSSYPVSLDGIGEWDSSGRSASGIDIEEEASLMITQSPLPRFPSPPPSVFSSDIYIGDNTNQPTLAFARDVRISGWSNVGDVNTAKSPTLMQGMGISSSGGAYVVYDCVITTKEGAKIHTLKRYSDFEHLDSTLRRTLPRSLVPSLPTLPPKAPLARFRPAFLDRRRRLLQFWLASVLLHPEIGASDAARAWVTA</sequence>
<evidence type="ECO:0000313" key="12">
    <source>
        <dbReference type="EMBL" id="TFK33635.1"/>
    </source>
</evidence>
<dbReference type="CDD" id="cd07280">
    <property type="entry name" value="PX_YPT35"/>
    <property type="match status" value="1"/>
</dbReference>
<evidence type="ECO:0000256" key="7">
    <source>
        <dbReference type="ARBA" id="ARBA00033728"/>
    </source>
</evidence>
<evidence type="ECO:0000256" key="3">
    <source>
        <dbReference type="ARBA" id="ARBA00007426"/>
    </source>
</evidence>
<protein>
    <recommendedName>
        <fullName evidence="8">Endosomal/vacuolar adapter protein YPT35</fullName>
    </recommendedName>
    <alternativeName>
        <fullName evidence="9">PX domain-containing protein YPT35</fullName>
    </alternativeName>
</protein>
<dbReference type="SMART" id="SM00312">
    <property type="entry name" value="PX"/>
    <property type="match status" value="1"/>
</dbReference>
<dbReference type="AlphaFoldDB" id="A0A5C3LLN2"/>
<dbReference type="GO" id="GO:0005774">
    <property type="term" value="C:vacuolar membrane"/>
    <property type="evidence" value="ECO:0007669"/>
    <property type="project" value="UniProtKB-SubCell"/>
</dbReference>
<dbReference type="PROSITE" id="PS50195">
    <property type="entry name" value="PX"/>
    <property type="match status" value="1"/>
</dbReference>
<dbReference type="Pfam" id="PF00787">
    <property type="entry name" value="PX"/>
    <property type="match status" value="1"/>
</dbReference>
<dbReference type="InterPro" id="IPR037917">
    <property type="entry name" value="Ypt35_PX"/>
</dbReference>
<dbReference type="InterPro" id="IPR001683">
    <property type="entry name" value="PX_dom"/>
</dbReference>
<comment type="function">
    <text evidence="7">Recruits the lipid transfer protein VPS13 to endosomal and vacuolar membranes.</text>
</comment>
<feature type="region of interest" description="Disordered" evidence="10">
    <location>
        <begin position="1"/>
        <end position="28"/>
    </location>
</feature>
<evidence type="ECO:0000256" key="8">
    <source>
        <dbReference type="ARBA" id="ARBA00033774"/>
    </source>
</evidence>
<dbReference type="GO" id="GO:0010008">
    <property type="term" value="C:endosome membrane"/>
    <property type="evidence" value="ECO:0007669"/>
    <property type="project" value="UniProtKB-SubCell"/>
</dbReference>
<gene>
    <name evidence="12" type="ORF">BDQ12DRAFT_670066</name>
</gene>
<keyword evidence="5" id="KW-0967">Endosome</keyword>
<dbReference type="STRING" id="68775.A0A5C3LLN2"/>
<evidence type="ECO:0000256" key="5">
    <source>
        <dbReference type="ARBA" id="ARBA00022753"/>
    </source>
</evidence>
<accession>A0A5C3LLN2</accession>
<dbReference type="Gene3D" id="3.30.1520.10">
    <property type="entry name" value="Phox-like domain"/>
    <property type="match status" value="1"/>
</dbReference>
<dbReference type="GO" id="GO:0032266">
    <property type="term" value="F:phosphatidylinositol-3-phosphate binding"/>
    <property type="evidence" value="ECO:0007669"/>
    <property type="project" value="InterPro"/>
</dbReference>
<evidence type="ECO:0000256" key="6">
    <source>
        <dbReference type="ARBA" id="ARBA00023136"/>
    </source>
</evidence>
<dbReference type="OrthoDB" id="10254720at2759"/>
<organism evidence="12 13">
    <name type="scientific">Crucibulum laeve</name>
    <dbReference type="NCBI Taxonomy" id="68775"/>
    <lineage>
        <taxon>Eukaryota</taxon>
        <taxon>Fungi</taxon>
        <taxon>Dikarya</taxon>
        <taxon>Basidiomycota</taxon>
        <taxon>Agaricomycotina</taxon>
        <taxon>Agaricomycetes</taxon>
        <taxon>Agaricomycetidae</taxon>
        <taxon>Agaricales</taxon>
        <taxon>Agaricineae</taxon>
        <taxon>Nidulariaceae</taxon>
        <taxon>Crucibulum</taxon>
    </lineage>
</organism>
<evidence type="ECO:0000256" key="1">
    <source>
        <dbReference type="ARBA" id="ARBA00004148"/>
    </source>
</evidence>
<keyword evidence="13" id="KW-1185">Reference proteome</keyword>
<feature type="domain" description="PX" evidence="11">
    <location>
        <begin position="145"/>
        <end position="256"/>
    </location>
</feature>
<evidence type="ECO:0000256" key="10">
    <source>
        <dbReference type="SAM" id="MobiDB-lite"/>
    </source>
</evidence>
<dbReference type="EMBL" id="ML213644">
    <property type="protein sequence ID" value="TFK33635.1"/>
    <property type="molecule type" value="Genomic_DNA"/>
</dbReference>
<comment type="subcellular location">
    <subcellularLocation>
        <location evidence="2">Endosome</location>
    </subcellularLocation>
    <subcellularLocation>
        <location evidence="1">Vacuole membrane</location>
        <topology evidence="1">Peripheral membrane protein</topology>
    </subcellularLocation>
</comment>
<reference evidence="12 13" key="1">
    <citation type="journal article" date="2019" name="Nat. Ecol. Evol.">
        <title>Megaphylogeny resolves global patterns of mushroom evolution.</title>
        <authorList>
            <person name="Varga T."/>
            <person name="Krizsan K."/>
            <person name="Foldi C."/>
            <person name="Dima B."/>
            <person name="Sanchez-Garcia M."/>
            <person name="Sanchez-Ramirez S."/>
            <person name="Szollosi G.J."/>
            <person name="Szarkandi J.G."/>
            <person name="Papp V."/>
            <person name="Albert L."/>
            <person name="Andreopoulos W."/>
            <person name="Angelini C."/>
            <person name="Antonin V."/>
            <person name="Barry K.W."/>
            <person name="Bougher N.L."/>
            <person name="Buchanan P."/>
            <person name="Buyck B."/>
            <person name="Bense V."/>
            <person name="Catcheside P."/>
            <person name="Chovatia M."/>
            <person name="Cooper J."/>
            <person name="Damon W."/>
            <person name="Desjardin D."/>
            <person name="Finy P."/>
            <person name="Geml J."/>
            <person name="Haridas S."/>
            <person name="Hughes K."/>
            <person name="Justo A."/>
            <person name="Karasinski D."/>
            <person name="Kautmanova I."/>
            <person name="Kiss B."/>
            <person name="Kocsube S."/>
            <person name="Kotiranta H."/>
            <person name="LaButti K.M."/>
            <person name="Lechner B.E."/>
            <person name="Liimatainen K."/>
            <person name="Lipzen A."/>
            <person name="Lukacs Z."/>
            <person name="Mihaltcheva S."/>
            <person name="Morgado L.N."/>
            <person name="Niskanen T."/>
            <person name="Noordeloos M.E."/>
            <person name="Ohm R.A."/>
            <person name="Ortiz-Santana B."/>
            <person name="Ovrebo C."/>
            <person name="Racz N."/>
            <person name="Riley R."/>
            <person name="Savchenko A."/>
            <person name="Shiryaev A."/>
            <person name="Soop K."/>
            <person name="Spirin V."/>
            <person name="Szebenyi C."/>
            <person name="Tomsovsky M."/>
            <person name="Tulloss R.E."/>
            <person name="Uehling J."/>
            <person name="Grigoriev I.V."/>
            <person name="Vagvolgyi C."/>
            <person name="Papp T."/>
            <person name="Martin F.M."/>
            <person name="Miettinen O."/>
            <person name="Hibbett D.S."/>
            <person name="Nagy L.G."/>
        </authorList>
    </citation>
    <scope>NUCLEOTIDE SEQUENCE [LARGE SCALE GENOMIC DNA]</scope>
    <source>
        <strain evidence="12 13">CBS 166.37</strain>
    </source>
</reference>
<dbReference type="InterPro" id="IPR036871">
    <property type="entry name" value="PX_dom_sf"/>
</dbReference>
<dbReference type="Proteomes" id="UP000308652">
    <property type="component" value="Unassembled WGS sequence"/>
</dbReference>
<proteinExistence type="inferred from homology"/>
<keyword evidence="4" id="KW-0926">Vacuole</keyword>
<evidence type="ECO:0000256" key="9">
    <source>
        <dbReference type="ARBA" id="ARBA00033785"/>
    </source>
</evidence>
<comment type="similarity">
    <text evidence="3">Belongs to the YPT35 family.</text>
</comment>